<evidence type="ECO:0000313" key="1">
    <source>
        <dbReference type="EMBL" id="SOY27404.1"/>
    </source>
</evidence>
<proteinExistence type="predicted"/>
<dbReference type="Gene3D" id="3.40.630.30">
    <property type="match status" value="1"/>
</dbReference>
<dbReference type="AlphaFoldDB" id="A0A2K4ZAB0"/>
<evidence type="ECO:0000313" key="2">
    <source>
        <dbReference type="Proteomes" id="UP000236311"/>
    </source>
</evidence>
<protein>
    <recommendedName>
        <fullName evidence="3">N-acetyltransferase domain-containing protein</fullName>
    </recommendedName>
</protein>
<dbReference type="InterPro" id="IPR016181">
    <property type="entry name" value="Acyl_CoA_acyltransferase"/>
</dbReference>
<accession>A0A2K4ZAB0</accession>
<sequence>MIIRHTGPNELEQICQIYACARDRMRKGGNPSQWGNNRPSVPVLVRDIQNGCSYVITEKDKLCGVFSLIIGTDPAYQVIQQGSWLNEAPYGTIHRLAGNGSVKGIFSACLSYCLSQIPNIRIDTHRDNLIMQHLLTKNGFTRCGIVHVEDGSERIAYQKSLPGYDDSVSLHSI</sequence>
<name>A0A2K4ZAB0_9FIRM</name>
<dbReference type="SUPFAM" id="SSF55729">
    <property type="entry name" value="Acyl-CoA N-acyltransferases (Nat)"/>
    <property type="match status" value="1"/>
</dbReference>
<dbReference type="EMBL" id="OFSM01000001">
    <property type="protein sequence ID" value="SOY27404.1"/>
    <property type="molecule type" value="Genomic_DNA"/>
</dbReference>
<evidence type="ECO:0008006" key="3">
    <source>
        <dbReference type="Google" id="ProtNLM"/>
    </source>
</evidence>
<reference evidence="1 2" key="1">
    <citation type="submission" date="2018-01" db="EMBL/GenBank/DDBJ databases">
        <authorList>
            <person name="Gaut B.S."/>
            <person name="Morton B.R."/>
            <person name="Clegg M.T."/>
            <person name="Duvall M.R."/>
        </authorList>
    </citation>
    <scope>NUCLEOTIDE SEQUENCE [LARGE SCALE GENOMIC DNA]</scope>
    <source>
        <strain evidence="1">GP69</strain>
    </source>
</reference>
<keyword evidence="2" id="KW-1185">Reference proteome</keyword>
<dbReference type="OrthoDB" id="9796381at2"/>
<organism evidence="1 2">
    <name type="scientific">Acetatifactor muris</name>
    <dbReference type="NCBI Taxonomy" id="879566"/>
    <lineage>
        <taxon>Bacteria</taxon>
        <taxon>Bacillati</taxon>
        <taxon>Bacillota</taxon>
        <taxon>Clostridia</taxon>
        <taxon>Lachnospirales</taxon>
        <taxon>Lachnospiraceae</taxon>
        <taxon>Acetatifactor</taxon>
    </lineage>
</organism>
<gene>
    <name evidence="1" type="ORF">AMURIS_00108</name>
</gene>
<dbReference type="Proteomes" id="UP000236311">
    <property type="component" value="Unassembled WGS sequence"/>
</dbReference>